<reference evidence="4" key="1">
    <citation type="journal article" date="2020" name="mSystems">
        <title>Genome- and Community-Level Interaction Insights into Carbon Utilization and Element Cycling Functions of Hydrothermarchaeota in Hydrothermal Sediment.</title>
        <authorList>
            <person name="Zhou Z."/>
            <person name="Liu Y."/>
            <person name="Xu W."/>
            <person name="Pan J."/>
            <person name="Luo Z.H."/>
            <person name="Li M."/>
        </authorList>
    </citation>
    <scope>NUCLEOTIDE SEQUENCE [LARGE SCALE GENOMIC DNA]</scope>
    <source>
        <strain evidence="4">HyVt-570</strain>
    </source>
</reference>
<dbReference type="GO" id="GO:0006754">
    <property type="term" value="P:ATP biosynthetic process"/>
    <property type="evidence" value="ECO:0007669"/>
    <property type="project" value="TreeGrafter"/>
</dbReference>
<dbReference type="CDD" id="cd03673">
    <property type="entry name" value="NUDIX_Ap6A_hydrolase"/>
    <property type="match status" value="1"/>
</dbReference>
<comment type="similarity">
    <text evidence="2">Belongs to the Nudix hydrolase family.</text>
</comment>
<dbReference type="InterPro" id="IPR051325">
    <property type="entry name" value="Nudix_hydrolase_domain"/>
</dbReference>
<dbReference type="InterPro" id="IPR015797">
    <property type="entry name" value="NUDIX_hydrolase-like_dom_sf"/>
</dbReference>
<name>A0A7C4VFL4_9DEIN</name>
<evidence type="ECO:0000313" key="4">
    <source>
        <dbReference type="EMBL" id="HGY08890.1"/>
    </source>
</evidence>
<dbReference type="Gene3D" id="3.90.79.10">
    <property type="entry name" value="Nucleoside Triphosphate Pyrophosphohydrolase"/>
    <property type="match status" value="1"/>
</dbReference>
<dbReference type="Proteomes" id="UP000885759">
    <property type="component" value="Unassembled WGS sequence"/>
</dbReference>
<dbReference type="GO" id="GO:0004081">
    <property type="term" value="F:bis(5'-nucleosyl)-tetraphosphatase (asymmetrical) activity"/>
    <property type="evidence" value="ECO:0007669"/>
    <property type="project" value="TreeGrafter"/>
</dbReference>
<accession>A0A7C4VFL4</accession>
<feature type="domain" description="Nudix hydrolase" evidence="3">
    <location>
        <begin position="3"/>
        <end position="124"/>
    </location>
</feature>
<comment type="caution">
    <text evidence="4">The sequence shown here is derived from an EMBL/GenBank/DDBJ whole genome shotgun (WGS) entry which is preliminary data.</text>
</comment>
<sequence length="127" mass="14090">MPEAVPGAGGLVFNARGEVLLIRDKNGYWVFPKGHVEAGETPQETATREVREETGVRAEVDFEIGTTRYTNDRGVMREVRWYRMRGEGPIALEPGLTGAGFFEPAEARARLAFPEDVRLLDEALARA</sequence>
<dbReference type="InterPro" id="IPR020084">
    <property type="entry name" value="NUDIX_hydrolase_CS"/>
</dbReference>
<dbReference type="PROSITE" id="PS00893">
    <property type="entry name" value="NUDIX_BOX"/>
    <property type="match status" value="1"/>
</dbReference>
<evidence type="ECO:0000256" key="2">
    <source>
        <dbReference type="RuleBase" id="RU003476"/>
    </source>
</evidence>
<protein>
    <submittedName>
        <fullName evidence="4">NUDIX hydrolase</fullName>
    </submittedName>
</protein>
<dbReference type="PROSITE" id="PS51462">
    <property type="entry name" value="NUDIX"/>
    <property type="match status" value="1"/>
</dbReference>
<dbReference type="AlphaFoldDB" id="A0A7C4VFL4"/>
<organism evidence="4">
    <name type="scientific">Oceanithermus profundus</name>
    <dbReference type="NCBI Taxonomy" id="187137"/>
    <lineage>
        <taxon>Bacteria</taxon>
        <taxon>Thermotogati</taxon>
        <taxon>Deinococcota</taxon>
        <taxon>Deinococci</taxon>
        <taxon>Thermales</taxon>
        <taxon>Thermaceae</taxon>
        <taxon>Oceanithermus</taxon>
    </lineage>
</organism>
<gene>
    <name evidence="4" type="ORF">ENK37_02390</name>
</gene>
<proteinExistence type="inferred from homology"/>
<keyword evidence="1 2" id="KW-0378">Hydrolase</keyword>
<dbReference type="GO" id="GO:0006167">
    <property type="term" value="P:AMP biosynthetic process"/>
    <property type="evidence" value="ECO:0007669"/>
    <property type="project" value="TreeGrafter"/>
</dbReference>
<evidence type="ECO:0000256" key="1">
    <source>
        <dbReference type="ARBA" id="ARBA00022801"/>
    </source>
</evidence>
<dbReference type="Pfam" id="PF00293">
    <property type="entry name" value="NUDIX"/>
    <property type="match status" value="1"/>
</dbReference>
<dbReference type="EMBL" id="DRPZ01000068">
    <property type="protein sequence ID" value="HGY08890.1"/>
    <property type="molecule type" value="Genomic_DNA"/>
</dbReference>
<evidence type="ECO:0000259" key="3">
    <source>
        <dbReference type="PROSITE" id="PS51462"/>
    </source>
</evidence>
<dbReference type="PANTHER" id="PTHR21340">
    <property type="entry name" value="DIADENOSINE 5,5-P1,P4-TETRAPHOSPHATE PYROPHOSPHOHYDROLASE MUTT"/>
    <property type="match status" value="1"/>
</dbReference>
<dbReference type="SUPFAM" id="SSF55811">
    <property type="entry name" value="Nudix"/>
    <property type="match status" value="1"/>
</dbReference>
<dbReference type="PRINTS" id="PR00502">
    <property type="entry name" value="NUDIXFAMILY"/>
</dbReference>
<dbReference type="InterPro" id="IPR020476">
    <property type="entry name" value="Nudix_hydrolase"/>
</dbReference>
<dbReference type="InterPro" id="IPR000086">
    <property type="entry name" value="NUDIX_hydrolase_dom"/>
</dbReference>
<dbReference type="PANTHER" id="PTHR21340:SF0">
    <property type="entry name" value="BIS(5'-NUCLEOSYL)-TETRAPHOSPHATASE [ASYMMETRICAL]"/>
    <property type="match status" value="1"/>
</dbReference>